<dbReference type="AlphaFoldDB" id="A0A8R1Y252"/>
<organism evidence="1 2">
    <name type="scientific">Onchocerca volvulus</name>
    <dbReference type="NCBI Taxonomy" id="6282"/>
    <lineage>
        <taxon>Eukaryota</taxon>
        <taxon>Metazoa</taxon>
        <taxon>Ecdysozoa</taxon>
        <taxon>Nematoda</taxon>
        <taxon>Chromadorea</taxon>
        <taxon>Rhabditida</taxon>
        <taxon>Spirurina</taxon>
        <taxon>Spiruromorpha</taxon>
        <taxon>Filarioidea</taxon>
        <taxon>Onchocercidae</taxon>
        <taxon>Onchocerca</taxon>
    </lineage>
</organism>
<evidence type="ECO:0000313" key="1">
    <source>
        <dbReference type="EnsemblMetazoa" id="OVOC7633.1"/>
    </source>
</evidence>
<reference evidence="1" key="2">
    <citation type="submission" date="2022-06" db="UniProtKB">
        <authorList>
            <consortium name="EnsemblMetazoa"/>
        </authorList>
    </citation>
    <scope>IDENTIFICATION</scope>
</reference>
<evidence type="ECO:0000313" key="2">
    <source>
        <dbReference type="Proteomes" id="UP000024404"/>
    </source>
</evidence>
<reference evidence="2" key="1">
    <citation type="submission" date="2013-10" db="EMBL/GenBank/DDBJ databases">
        <title>Genome sequencing of Onchocerca volvulus.</title>
        <authorList>
            <person name="Cotton J."/>
            <person name="Tsai J."/>
            <person name="Stanley E."/>
            <person name="Tracey A."/>
            <person name="Holroyd N."/>
            <person name="Lustigman S."/>
            <person name="Berriman M."/>
        </authorList>
    </citation>
    <scope>NUCLEOTIDE SEQUENCE</scope>
</reference>
<accession>A0A8R1Y252</accession>
<dbReference type="Proteomes" id="UP000024404">
    <property type="component" value="Unassembled WGS sequence"/>
</dbReference>
<name>A0A8R1Y252_ONCVO</name>
<proteinExistence type="predicted"/>
<dbReference type="EMBL" id="CMVM020000223">
    <property type="status" value="NOT_ANNOTATED_CDS"/>
    <property type="molecule type" value="Genomic_DNA"/>
</dbReference>
<sequence>MSSLKRRILENGEKRITNALQHMLHMKNEHYYKFKIKIAKNTNELFEMANYCDMLFWAILMGI</sequence>
<protein>
    <submittedName>
        <fullName evidence="1">Uncharacterized protein</fullName>
    </submittedName>
</protein>
<dbReference type="EnsemblMetazoa" id="OVOC7633.1">
    <property type="protein sequence ID" value="OVOC7633.1"/>
    <property type="gene ID" value="WBGene00244442"/>
</dbReference>
<keyword evidence="2" id="KW-1185">Reference proteome</keyword>